<reference evidence="1 2" key="1">
    <citation type="submission" date="2018-08" db="EMBL/GenBank/DDBJ databases">
        <authorList>
            <person name="Clegg S.R."/>
            <person name="Carter S.D."/>
            <person name="Radford A.D."/>
            <person name="Darby A."/>
            <person name="Hall N."/>
            <person name="Birtles R."/>
            <person name="Evans N.J."/>
        </authorList>
    </citation>
    <scope>NUCLEOTIDE SEQUENCE [LARGE SCALE GENOMIC DNA]</scope>
    <source>
        <strain evidence="1 2">ATCC 700293</strain>
    </source>
</reference>
<proteinExistence type="predicted"/>
<accession>A0ABX7LVV3</accession>
<dbReference type="RefSeq" id="WP_084762273.1">
    <property type="nucleotide sequence ID" value="NZ_CP027017.1"/>
</dbReference>
<evidence type="ECO:0000313" key="2">
    <source>
        <dbReference type="Proteomes" id="UP000663454"/>
    </source>
</evidence>
<dbReference type="Proteomes" id="UP000663454">
    <property type="component" value="Chromosome"/>
</dbReference>
<evidence type="ECO:0000313" key="1">
    <source>
        <dbReference type="EMBL" id="QSH97104.1"/>
    </source>
</evidence>
<organism evidence="1 2">
    <name type="scientific">Treponema medium</name>
    <dbReference type="NCBI Taxonomy" id="58231"/>
    <lineage>
        <taxon>Bacteria</taxon>
        <taxon>Pseudomonadati</taxon>
        <taxon>Spirochaetota</taxon>
        <taxon>Spirochaetia</taxon>
        <taxon>Spirochaetales</taxon>
        <taxon>Treponemataceae</taxon>
        <taxon>Treponema</taxon>
    </lineage>
</organism>
<gene>
    <name evidence="1" type="ORF">DWB79_04920</name>
</gene>
<name>A0ABX7LVV3_TREMD</name>
<keyword evidence="2" id="KW-1185">Reference proteome</keyword>
<dbReference type="EMBL" id="CP031393">
    <property type="protein sequence ID" value="QSH97104.1"/>
    <property type="molecule type" value="Genomic_DNA"/>
</dbReference>
<sequence>MMSIPVLKYYDAKIESKKRVTLRNASYEYFHVEEYDDGRILLEPRELTKPFQVSVNTLKMMDTSMENFNKSLVSEPIDISTYGDIE</sequence>
<protein>
    <submittedName>
        <fullName evidence="1">Uncharacterized protein</fullName>
    </submittedName>
</protein>